<reference evidence="3 4" key="1">
    <citation type="submission" date="2023-01" db="EMBL/GenBank/DDBJ databases">
        <title>Description of Helicobacter ibis sp. nov. isolated from faecal droppings of black-faced ibis (Theristicus melanopis).</title>
        <authorList>
            <person name="Lopez-Cantillo M."/>
            <person name="Vidal-Veuthey B."/>
            <person name="Mella A."/>
            <person name="De La Haba R."/>
            <person name="Collado L."/>
        </authorList>
    </citation>
    <scope>NUCLEOTIDE SEQUENCE [LARGE SCALE GENOMIC DNA]</scope>
    <source>
        <strain evidence="3 4">A82</strain>
    </source>
</reference>
<evidence type="ECO:0000313" key="4">
    <source>
        <dbReference type="Proteomes" id="UP001210261"/>
    </source>
</evidence>
<dbReference type="PANTHER" id="PTHR30290">
    <property type="entry name" value="PERIPLASMIC BINDING COMPONENT OF ABC TRANSPORTER"/>
    <property type="match status" value="1"/>
</dbReference>
<evidence type="ECO:0000256" key="1">
    <source>
        <dbReference type="ARBA" id="ARBA00022729"/>
    </source>
</evidence>
<keyword evidence="4" id="KW-1185">Reference proteome</keyword>
<keyword evidence="1" id="KW-0732">Signal</keyword>
<dbReference type="Pfam" id="PF00496">
    <property type="entry name" value="SBP_bac_5"/>
    <property type="match status" value="1"/>
</dbReference>
<dbReference type="InterPro" id="IPR030678">
    <property type="entry name" value="Peptide/Ni-bd"/>
</dbReference>
<dbReference type="InterPro" id="IPR000914">
    <property type="entry name" value="SBP_5_dom"/>
</dbReference>
<dbReference type="Proteomes" id="UP001210261">
    <property type="component" value="Unassembled WGS sequence"/>
</dbReference>
<dbReference type="Gene3D" id="3.40.190.10">
    <property type="entry name" value="Periplasmic binding protein-like II"/>
    <property type="match status" value="1"/>
</dbReference>
<proteinExistence type="predicted"/>
<accession>A0ABT4VCG8</accession>
<comment type="caution">
    <text evidence="3">The sequence shown here is derived from an EMBL/GenBank/DDBJ whole genome shotgun (WGS) entry which is preliminary data.</text>
</comment>
<evidence type="ECO:0000259" key="2">
    <source>
        <dbReference type="Pfam" id="PF00496"/>
    </source>
</evidence>
<feature type="domain" description="Solute-binding protein family 5" evidence="2">
    <location>
        <begin position="92"/>
        <end position="458"/>
    </location>
</feature>
<dbReference type="CDD" id="cd08497">
    <property type="entry name" value="MbnE-like"/>
    <property type="match status" value="1"/>
</dbReference>
<sequence length="555" mass="65220">MKLLFILLPLFIYADTFSSDSYAPFGEVKYKSFKHFDYVDVNAKQGGVVRRSALGEFDSFYDVNSSANVFDTKLVFDSLLIRSLDEPYSAYGLLAKQIQVDSNNNFVIFHLDKSAKFNDGKEVSAFDVEFSYKYFSQLPNYKELYSDVLEVIVVDKYTIRFNFKNPKNKEIILTLGDMPILPKHYYESIDTTKDKLKIPLGSGAYVIESFIKGELVIYRRVDNYWAKNHKTRIGYFNFDKIIYKFYKNNKESLVGFKNKEYDYRLEKSVKNWEEGYGRDDIKKEEFLHLTPIVMQGFIFNTRKEIFKDIQLRKAINYAFDFDKSNKRINSYFLRTDFQSVGLPVGRELEILENFRNKLSDDVFNKSFIVPSKSNVNEAMNLLKNSGYVMKNGRLFDDRNNAVSFEILLNGDSFLQFSKNLQNSLKKLGITTEIKIVSNEEYKKRKSNFDYDMIVDSFDYRNGIKQRLFWDINGTFNYSGANSEVINYFLSQIESSDDYNELVVLFRGLDRVLLWSYYVIPYFYTDTFKVAFYNGLSHPKITPTYDVGFETWWVNE</sequence>
<organism evidence="3 4">
    <name type="scientific">Helicobacter ibis</name>
    <dbReference type="NCBI Taxonomy" id="2962633"/>
    <lineage>
        <taxon>Bacteria</taxon>
        <taxon>Pseudomonadati</taxon>
        <taxon>Campylobacterota</taxon>
        <taxon>Epsilonproteobacteria</taxon>
        <taxon>Campylobacterales</taxon>
        <taxon>Helicobacteraceae</taxon>
        <taxon>Helicobacter</taxon>
    </lineage>
</organism>
<dbReference type="SUPFAM" id="SSF53850">
    <property type="entry name" value="Periplasmic binding protein-like II"/>
    <property type="match status" value="1"/>
</dbReference>
<dbReference type="InterPro" id="IPR039424">
    <property type="entry name" value="SBP_5"/>
</dbReference>
<name>A0ABT4VCG8_9HELI</name>
<evidence type="ECO:0000313" key="3">
    <source>
        <dbReference type="EMBL" id="MDA3968292.1"/>
    </source>
</evidence>
<dbReference type="EMBL" id="JAQHXR010000001">
    <property type="protein sequence ID" value="MDA3968292.1"/>
    <property type="molecule type" value="Genomic_DNA"/>
</dbReference>
<dbReference type="PANTHER" id="PTHR30290:SF64">
    <property type="entry name" value="ABC TRANSPORTER PERIPLASMIC BINDING PROTEIN"/>
    <property type="match status" value="1"/>
</dbReference>
<dbReference type="PIRSF" id="PIRSF002741">
    <property type="entry name" value="MppA"/>
    <property type="match status" value="1"/>
</dbReference>
<dbReference type="Gene3D" id="3.10.105.10">
    <property type="entry name" value="Dipeptide-binding Protein, Domain 3"/>
    <property type="match status" value="1"/>
</dbReference>
<protein>
    <submittedName>
        <fullName evidence="3">Extracellular solute-binding protein</fullName>
    </submittedName>
</protein>
<dbReference type="RefSeq" id="WP_271020585.1">
    <property type="nucleotide sequence ID" value="NZ_JAQHXR010000001.1"/>
</dbReference>
<gene>
    <name evidence="3" type="ORF">PF021_01220</name>
</gene>